<gene>
    <name evidence="3" type="ORF">ECPE_LOCUS14210</name>
</gene>
<keyword evidence="2" id="KW-0472">Membrane</keyword>
<dbReference type="WBParaSite" id="ECPE_0001424901-mRNA-1">
    <property type="protein sequence ID" value="ECPE_0001424901-mRNA-1"/>
    <property type="gene ID" value="ECPE_0001424901"/>
</dbReference>
<keyword evidence="4" id="KW-1185">Reference proteome</keyword>
<keyword evidence="2" id="KW-0812">Transmembrane</keyword>
<dbReference type="SUPFAM" id="SSF53850">
    <property type="entry name" value="Periplasmic binding protein-like II"/>
    <property type="match status" value="1"/>
</dbReference>
<organism evidence="5">
    <name type="scientific">Echinostoma caproni</name>
    <dbReference type="NCBI Taxonomy" id="27848"/>
    <lineage>
        <taxon>Eukaryota</taxon>
        <taxon>Metazoa</taxon>
        <taxon>Spiralia</taxon>
        <taxon>Lophotrochozoa</taxon>
        <taxon>Platyhelminthes</taxon>
        <taxon>Trematoda</taxon>
        <taxon>Digenea</taxon>
        <taxon>Plagiorchiida</taxon>
        <taxon>Echinostomata</taxon>
        <taxon>Echinostomatoidea</taxon>
        <taxon>Echinostomatidae</taxon>
        <taxon>Echinostoma</taxon>
    </lineage>
</organism>
<sequence>MMLEDNITVYDTEGGLSALRQNPNLAFICDRFLLQSAVTRNCGQFILLDEVIDETPASFAVRKEAHYGPEFSEYLQSLADTGIIQRLFDKWLPQLEVCNNNHPDYSALDMNQIGGGFVPLVAGALFSAFALGIEWYFKNYRSHHAAQPQNENPSTNKPLTWTPSEESRPPLPHLISDGLRYGGRRRSFAVFDAETIVESTVLKTRL</sequence>
<evidence type="ECO:0000313" key="5">
    <source>
        <dbReference type="WBParaSite" id="ECPE_0001424901-mRNA-1"/>
    </source>
</evidence>
<feature type="transmembrane region" description="Helical" evidence="2">
    <location>
        <begin position="117"/>
        <end position="137"/>
    </location>
</feature>
<reference evidence="5" key="1">
    <citation type="submission" date="2016-06" db="UniProtKB">
        <authorList>
            <consortium name="WormBaseParasite"/>
        </authorList>
    </citation>
    <scope>IDENTIFICATION</scope>
</reference>
<evidence type="ECO:0000313" key="4">
    <source>
        <dbReference type="Proteomes" id="UP000272942"/>
    </source>
</evidence>
<accession>A0A183B4S4</accession>
<reference evidence="3 4" key="2">
    <citation type="submission" date="2018-11" db="EMBL/GenBank/DDBJ databases">
        <authorList>
            <consortium name="Pathogen Informatics"/>
        </authorList>
    </citation>
    <scope>NUCLEOTIDE SEQUENCE [LARGE SCALE GENOMIC DNA]</scope>
    <source>
        <strain evidence="3 4">Egypt</strain>
    </source>
</reference>
<proteinExistence type="predicted"/>
<feature type="region of interest" description="Disordered" evidence="1">
    <location>
        <begin position="146"/>
        <end position="172"/>
    </location>
</feature>
<dbReference type="OrthoDB" id="6259803at2759"/>
<dbReference type="Proteomes" id="UP000272942">
    <property type="component" value="Unassembled WGS sequence"/>
</dbReference>
<protein>
    <submittedName>
        <fullName evidence="5">PBPb domain-containing protein</fullName>
    </submittedName>
</protein>
<evidence type="ECO:0000256" key="1">
    <source>
        <dbReference type="SAM" id="MobiDB-lite"/>
    </source>
</evidence>
<evidence type="ECO:0000256" key="2">
    <source>
        <dbReference type="SAM" id="Phobius"/>
    </source>
</evidence>
<dbReference type="AlphaFoldDB" id="A0A183B4S4"/>
<dbReference type="Gene3D" id="3.40.190.10">
    <property type="entry name" value="Periplasmic binding protein-like II"/>
    <property type="match status" value="2"/>
</dbReference>
<dbReference type="EMBL" id="UZAN01056970">
    <property type="protein sequence ID" value="VDP91482.1"/>
    <property type="molecule type" value="Genomic_DNA"/>
</dbReference>
<feature type="compositionally biased region" description="Polar residues" evidence="1">
    <location>
        <begin position="147"/>
        <end position="164"/>
    </location>
</feature>
<name>A0A183B4S4_9TREM</name>
<keyword evidence="2" id="KW-1133">Transmembrane helix</keyword>
<evidence type="ECO:0000313" key="3">
    <source>
        <dbReference type="EMBL" id="VDP91482.1"/>
    </source>
</evidence>